<dbReference type="InterPro" id="IPR036028">
    <property type="entry name" value="SH3-like_dom_sf"/>
</dbReference>
<dbReference type="Pfam" id="PF04366">
    <property type="entry name" value="Ysc84"/>
    <property type="match status" value="1"/>
</dbReference>
<dbReference type="InterPro" id="IPR007461">
    <property type="entry name" value="Ysc84_actin-binding"/>
</dbReference>
<gene>
    <name evidence="5" type="primary">LOC106817914</name>
</gene>
<name>A0ABM1F0Z1_PRICU</name>
<keyword evidence="1 2" id="KW-0728">SH3 domain</keyword>
<evidence type="ECO:0000259" key="3">
    <source>
        <dbReference type="PROSITE" id="PS50002"/>
    </source>
</evidence>
<evidence type="ECO:0000313" key="5">
    <source>
        <dbReference type="RefSeq" id="XP_014678112.1"/>
    </source>
</evidence>
<feature type="domain" description="SH3" evidence="3">
    <location>
        <begin position="254"/>
        <end position="314"/>
    </location>
</feature>
<protein>
    <submittedName>
        <fullName evidence="5">SH3 domain-containing YSC84-like protein 1</fullName>
    </submittedName>
</protein>
<dbReference type="Pfam" id="PF07653">
    <property type="entry name" value="SH3_2"/>
    <property type="match status" value="1"/>
</dbReference>
<evidence type="ECO:0000256" key="2">
    <source>
        <dbReference type="PROSITE-ProRule" id="PRU00192"/>
    </source>
</evidence>
<accession>A0ABM1F0Z1</accession>
<dbReference type="InterPro" id="IPR001452">
    <property type="entry name" value="SH3_domain"/>
</dbReference>
<evidence type="ECO:0000256" key="1">
    <source>
        <dbReference type="ARBA" id="ARBA00022443"/>
    </source>
</evidence>
<evidence type="ECO:0000313" key="4">
    <source>
        <dbReference type="Proteomes" id="UP000695022"/>
    </source>
</evidence>
<dbReference type="PANTHER" id="PTHR15629">
    <property type="entry name" value="SH3YL1 PROTEIN"/>
    <property type="match status" value="1"/>
</dbReference>
<dbReference type="RefSeq" id="XP_014678112.1">
    <property type="nucleotide sequence ID" value="XM_014822626.1"/>
</dbReference>
<keyword evidence="4" id="KW-1185">Reference proteome</keyword>
<dbReference type="GeneID" id="106817914"/>
<sequence>MQMVVNNPFPTSLKSESKKAAKILEDFTMPSVGKGVDQIIPAGIIAKARGIAILTVVKASFWLSIRGGSGDVIAKLKSDSTGSGEIGIRYSSITDERNPHSNWSVTDFVIILSNQSAVDAFSLGGNVTLGRNLTVAVGPLGRNVEGDVALRNTAAVYTYSRSKDLFLGISLEGSMLVERKDCNEKFYHRKIRSREILVGGVDVPAEAEVLYAAIDSHMTTAEQYVVSEAKRRAKKGSAKIRRQCFLQDAETESNTALVVRAVSDFTGQMPYDLSFRRRGNLINLLTQTQYDFDWWEAELHGRIGTFPANYVKPL</sequence>
<organism evidence="4 5">
    <name type="scientific">Priapulus caudatus</name>
    <name type="common">Priapulid worm</name>
    <dbReference type="NCBI Taxonomy" id="37621"/>
    <lineage>
        <taxon>Eukaryota</taxon>
        <taxon>Metazoa</taxon>
        <taxon>Ecdysozoa</taxon>
        <taxon>Scalidophora</taxon>
        <taxon>Priapulida</taxon>
        <taxon>Priapulimorpha</taxon>
        <taxon>Priapulimorphida</taxon>
        <taxon>Priapulidae</taxon>
        <taxon>Priapulus</taxon>
    </lineage>
</organism>
<dbReference type="Proteomes" id="UP000695022">
    <property type="component" value="Unplaced"/>
</dbReference>
<proteinExistence type="predicted"/>
<dbReference type="PROSITE" id="PS50002">
    <property type="entry name" value="SH3"/>
    <property type="match status" value="1"/>
</dbReference>
<dbReference type="PANTHER" id="PTHR15629:SF2">
    <property type="entry name" value="SH3 DOMAIN-CONTAINING YSC84-LIKE PROTEIN 1"/>
    <property type="match status" value="1"/>
</dbReference>
<dbReference type="Gene3D" id="2.30.30.40">
    <property type="entry name" value="SH3 Domains"/>
    <property type="match status" value="1"/>
</dbReference>
<dbReference type="InterPro" id="IPR051702">
    <property type="entry name" value="SH3_domain_YSC84-like"/>
</dbReference>
<dbReference type="SUPFAM" id="SSF50044">
    <property type="entry name" value="SH3-domain"/>
    <property type="match status" value="1"/>
</dbReference>
<dbReference type="SMART" id="SM00326">
    <property type="entry name" value="SH3"/>
    <property type="match status" value="1"/>
</dbReference>
<reference evidence="5" key="1">
    <citation type="submission" date="2025-08" db="UniProtKB">
        <authorList>
            <consortium name="RefSeq"/>
        </authorList>
    </citation>
    <scope>IDENTIFICATION</scope>
</reference>